<dbReference type="Proteomes" id="UP000830729">
    <property type="component" value="Chromosome"/>
</dbReference>
<keyword evidence="2" id="KW-1185">Reference proteome</keyword>
<gene>
    <name evidence="1" type="ORF">M0R89_00390</name>
</gene>
<dbReference type="KEGG" id="halx:M0R89_00390"/>
<protein>
    <submittedName>
        <fullName evidence="1">Uncharacterized protein</fullName>
    </submittedName>
</protein>
<dbReference type="GeneID" id="72183611"/>
<accession>A0A8U0HUY3</accession>
<proteinExistence type="predicted"/>
<name>A0A8U0HUY3_9EURY</name>
<organism evidence="1 2">
    <name type="scientific">Halorussus limi</name>
    <dbReference type="NCBI Taxonomy" id="2938695"/>
    <lineage>
        <taxon>Archaea</taxon>
        <taxon>Methanobacteriati</taxon>
        <taxon>Methanobacteriota</taxon>
        <taxon>Stenosarchaea group</taxon>
        <taxon>Halobacteria</taxon>
        <taxon>Halobacteriales</taxon>
        <taxon>Haladaptataceae</taxon>
        <taxon>Halorussus</taxon>
    </lineage>
</organism>
<evidence type="ECO:0000313" key="1">
    <source>
        <dbReference type="EMBL" id="UPV74543.1"/>
    </source>
</evidence>
<dbReference type="RefSeq" id="WP_248650588.1">
    <property type="nucleotide sequence ID" value="NZ_CP096659.1"/>
</dbReference>
<dbReference type="AlphaFoldDB" id="A0A8U0HUY3"/>
<reference evidence="1 2" key="1">
    <citation type="submission" date="2022-04" db="EMBL/GenBank/DDBJ databases">
        <title>Diverse halophilic archaea isolated from saline environments.</title>
        <authorList>
            <person name="Cui H.-L."/>
        </authorList>
    </citation>
    <scope>NUCLEOTIDE SEQUENCE [LARGE SCALE GENOMIC DNA]</scope>
    <source>
        <strain evidence="1 2">XZYJT49</strain>
    </source>
</reference>
<sequence length="190" mass="21024">MTDRDVALSAPMPTFVEEVQTITDAGELRRRLADRIDALGDALDLLETWTEESRETQTELASKYDTAKQLARDEIRNAADGEDPSDISAVDLLDHAAVDDQTKRRLQEYSTKLSVYLNEEESYGAARSALLGALDDELDLYGRLLPELETGETTPEEARQRIARFARDDALGPPNRTAADVVLEAEIDAA</sequence>
<dbReference type="EMBL" id="CP096659">
    <property type="protein sequence ID" value="UPV74543.1"/>
    <property type="molecule type" value="Genomic_DNA"/>
</dbReference>
<evidence type="ECO:0000313" key="2">
    <source>
        <dbReference type="Proteomes" id="UP000830729"/>
    </source>
</evidence>